<dbReference type="EC" id="5.6.2.4" evidence="17"/>
<evidence type="ECO:0000256" key="10">
    <source>
        <dbReference type="ARBA" id="ARBA00022806"/>
    </source>
</evidence>
<dbReference type="GO" id="GO:0005634">
    <property type="term" value="C:nucleus"/>
    <property type="evidence" value="ECO:0007669"/>
    <property type="project" value="UniProtKB-SubCell"/>
</dbReference>
<feature type="compositionally biased region" description="Basic and acidic residues" evidence="24">
    <location>
        <begin position="1135"/>
        <end position="1148"/>
    </location>
</feature>
<protein>
    <recommendedName>
        <fullName evidence="19">ATP-dependent DNA helicase Q4</fullName>
        <ecNumber evidence="17">5.6.2.4</ecNumber>
    </recommendedName>
    <alternativeName>
        <fullName evidence="20">DNA 3'-5' helicase RecQ4</fullName>
    </alternativeName>
    <alternativeName>
        <fullName evidence="21">DNA helicase, RecQ-like type 4</fullName>
    </alternativeName>
    <alternativeName>
        <fullName evidence="22">RecQ protein-like 4</fullName>
    </alternativeName>
</protein>
<keyword evidence="15" id="KW-0539">Nucleus</keyword>
<evidence type="ECO:0000256" key="19">
    <source>
        <dbReference type="ARBA" id="ARBA00074290"/>
    </source>
</evidence>
<keyword evidence="9" id="KW-0378">Hydrolase</keyword>
<dbReference type="PANTHER" id="PTHR13710">
    <property type="entry name" value="DNA HELICASE RECQ FAMILY MEMBER"/>
    <property type="match status" value="1"/>
</dbReference>
<evidence type="ECO:0000256" key="18">
    <source>
        <dbReference type="ARBA" id="ARBA00049360"/>
    </source>
</evidence>
<comment type="cofactor">
    <cofactor evidence="1">
        <name>Zn(2+)</name>
        <dbReference type="ChEBI" id="CHEBI:29105"/>
    </cofactor>
</comment>
<keyword evidence="5" id="KW-0963">Cytoplasm</keyword>
<feature type="region of interest" description="Disordered" evidence="24">
    <location>
        <begin position="51"/>
        <end position="80"/>
    </location>
</feature>
<dbReference type="GO" id="GO:0005694">
    <property type="term" value="C:chromosome"/>
    <property type="evidence" value="ECO:0007669"/>
    <property type="project" value="TreeGrafter"/>
</dbReference>
<proteinExistence type="inferred from homology"/>
<dbReference type="Pfam" id="PF00098">
    <property type="entry name" value="zf-CCHC"/>
    <property type="match status" value="1"/>
</dbReference>
<evidence type="ECO:0000256" key="9">
    <source>
        <dbReference type="ARBA" id="ARBA00022801"/>
    </source>
</evidence>
<dbReference type="PANTHER" id="PTHR13710:SF108">
    <property type="entry name" value="ATP-DEPENDENT DNA HELICASE Q4"/>
    <property type="match status" value="1"/>
</dbReference>
<evidence type="ECO:0000259" key="27">
    <source>
        <dbReference type="PROSITE" id="PS51194"/>
    </source>
</evidence>
<comment type="catalytic activity">
    <reaction evidence="16">
        <text>Couples ATP hydrolysis with the unwinding of duplex DNA by translocating in the 3'-5' direction.</text>
        <dbReference type="EC" id="5.6.2.4"/>
    </reaction>
</comment>
<feature type="region of interest" description="Disordered" evidence="24">
    <location>
        <begin position="536"/>
        <end position="613"/>
    </location>
</feature>
<evidence type="ECO:0000256" key="6">
    <source>
        <dbReference type="ARBA" id="ARBA00022553"/>
    </source>
</evidence>
<keyword evidence="10 28" id="KW-0347">Helicase</keyword>
<feature type="region of interest" description="Disordered" evidence="24">
    <location>
        <begin position="127"/>
        <end position="160"/>
    </location>
</feature>
<keyword evidence="13" id="KW-0238">DNA-binding</keyword>
<comment type="catalytic activity">
    <reaction evidence="18">
        <text>ATP + H2O = ADP + phosphate + H(+)</text>
        <dbReference type="Rhea" id="RHEA:13065"/>
        <dbReference type="ChEBI" id="CHEBI:15377"/>
        <dbReference type="ChEBI" id="CHEBI:15378"/>
        <dbReference type="ChEBI" id="CHEBI:30616"/>
        <dbReference type="ChEBI" id="CHEBI:43474"/>
        <dbReference type="ChEBI" id="CHEBI:456216"/>
    </reaction>
</comment>
<dbReference type="InterPro" id="IPR001650">
    <property type="entry name" value="Helicase_C-like"/>
</dbReference>
<dbReference type="PROSITE" id="PS51194">
    <property type="entry name" value="HELICASE_CTER"/>
    <property type="match status" value="1"/>
</dbReference>
<evidence type="ECO:0000256" key="2">
    <source>
        <dbReference type="ARBA" id="ARBA00004123"/>
    </source>
</evidence>
<dbReference type="FunFam" id="1.10.10.1460:FF:000001">
    <property type="entry name" value="DNA replication regulator Sld2"/>
    <property type="match status" value="1"/>
</dbReference>
<evidence type="ECO:0000256" key="7">
    <source>
        <dbReference type="ARBA" id="ARBA00022723"/>
    </source>
</evidence>
<dbReference type="GO" id="GO:0005524">
    <property type="term" value="F:ATP binding"/>
    <property type="evidence" value="ECO:0007669"/>
    <property type="project" value="UniProtKB-KW"/>
</dbReference>
<name>A0A8J4U2A8_CLAMG</name>
<evidence type="ECO:0000256" key="4">
    <source>
        <dbReference type="ARBA" id="ARBA00005446"/>
    </source>
</evidence>
<feature type="compositionally biased region" description="Basic and acidic residues" evidence="24">
    <location>
        <begin position="338"/>
        <end position="351"/>
    </location>
</feature>
<keyword evidence="23" id="KW-0863">Zinc-finger</keyword>
<dbReference type="Pfam" id="PF00271">
    <property type="entry name" value="Helicase_C"/>
    <property type="match status" value="1"/>
</dbReference>
<keyword evidence="7" id="KW-0479">Metal-binding</keyword>
<dbReference type="SMART" id="SM00487">
    <property type="entry name" value="DEXDc"/>
    <property type="match status" value="1"/>
</dbReference>
<dbReference type="InterPro" id="IPR014001">
    <property type="entry name" value="Helicase_ATP-bd"/>
</dbReference>
<feature type="region of interest" description="Disordered" evidence="24">
    <location>
        <begin position="175"/>
        <end position="199"/>
    </location>
</feature>
<keyword evidence="12" id="KW-0067">ATP-binding</keyword>
<dbReference type="FunFam" id="3.40.50.300:FF:001084">
    <property type="entry name" value="RecQ like helicase 4"/>
    <property type="match status" value="1"/>
</dbReference>
<evidence type="ECO:0000313" key="29">
    <source>
        <dbReference type="Proteomes" id="UP000727407"/>
    </source>
</evidence>
<dbReference type="SUPFAM" id="SSF52540">
    <property type="entry name" value="P-loop containing nucleoside triphosphate hydrolases"/>
    <property type="match status" value="1"/>
</dbReference>
<evidence type="ECO:0000256" key="23">
    <source>
        <dbReference type="PROSITE-ProRule" id="PRU00047"/>
    </source>
</evidence>
<dbReference type="GO" id="GO:0003677">
    <property type="term" value="F:DNA binding"/>
    <property type="evidence" value="ECO:0007669"/>
    <property type="project" value="UniProtKB-KW"/>
</dbReference>
<evidence type="ECO:0000256" key="20">
    <source>
        <dbReference type="ARBA" id="ARBA00076756"/>
    </source>
</evidence>
<evidence type="ECO:0000256" key="22">
    <source>
        <dbReference type="ARBA" id="ARBA00084018"/>
    </source>
</evidence>
<gene>
    <name evidence="28" type="primary">recql4</name>
    <name evidence="28" type="ORF">DAT39_001481</name>
</gene>
<reference evidence="28" key="1">
    <citation type="submission" date="2020-07" db="EMBL/GenBank/DDBJ databases">
        <title>Clarias magur genome sequencing, assembly and annotation.</title>
        <authorList>
            <person name="Kushwaha B."/>
            <person name="Kumar R."/>
            <person name="Das P."/>
            <person name="Joshi C.G."/>
            <person name="Kumar D."/>
            <person name="Nagpure N.S."/>
            <person name="Pandey M."/>
            <person name="Agarwal S."/>
            <person name="Srivastava S."/>
            <person name="Singh M."/>
            <person name="Sahoo L."/>
            <person name="Jayasankar P."/>
            <person name="Meher P.K."/>
            <person name="Koringa P.G."/>
            <person name="Iquebal M.A."/>
            <person name="Das S.P."/>
            <person name="Bit A."/>
            <person name="Patnaik S."/>
            <person name="Patel N."/>
            <person name="Shah T.M."/>
            <person name="Hinsu A."/>
            <person name="Jena J.K."/>
        </authorList>
    </citation>
    <scope>NUCLEOTIDE SEQUENCE</scope>
    <source>
        <strain evidence="28">CIFAMagur01</strain>
        <tissue evidence="28">Testis</tissue>
    </source>
</reference>
<feature type="compositionally biased region" description="Basic and acidic residues" evidence="24">
    <location>
        <begin position="584"/>
        <end position="594"/>
    </location>
</feature>
<dbReference type="SMART" id="SM00343">
    <property type="entry name" value="ZnF_C2HC"/>
    <property type="match status" value="1"/>
</dbReference>
<evidence type="ECO:0000256" key="3">
    <source>
        <dbReference type="ARBA" id="ARBA00004496"/>
    </source>
</evidence>
<dbReference type="GO" id="GO:0005737">
    <property type="term" value="C:cytoplasm"/>
    <property type="evidence" value="ECO:0007669"/>
    <property type="project" value="UniProtKB-SubCell"/>
</dbReference>
<dbReference type="InterPro" id="IPR011545">
    <property type="entry name" value="DEAD/DEAH_box_helicase_dom"/>
</dbReference>
<dbReference type="InterPro" id="IPR001878">
    <property type="entry name" value="Znf_CCHC"/>
</dbReference>
<dbReference type="GO" id="GO:0000724">
    <property type="term" value="P:double-strand break repair via homologous recombination"/>
    <property type="evidence" value="ECO:0007669"/>
    <property type="project" value="TreeGrafter"/>
</dbReference>
<accession>A0A8J4U2A8</accession>
<feature type="domain" description="Helicase ATP-binding" evidence="26">
    <location>
        <begin position="652"/>
        <end position="830"/>
    </location>
</feature>
<dbReference type="EMBL" id="QNUK01000010">
    <property type="protein sequence ID" value="KAF5908831.1"/>
    <property type="molecule type" value="Genomic_DNA"/>
</dbReference>
<feature type="domain" description="Helicase C-terminal" evidence="27">
    <location>
        <begin position="852"/>
        <end position="1046"/>
    </location>
</feature>
<feature type="compositionally biased region" description="Polar residues" evidence="24">
    <location>
        <begin position="1079"/>
        <end position="1134"/>
    </location>
</feature>
<keyword evidence="29" id="KW-1185">Reference proteome</keyword>
<dbReference type="InterPro" id="IPR027417">
    <property type="entry name" value="P-loop_NTPase"/>
</dbReference>
<dbReference type="OrthoDB" id="18781at2759"/>
<evidence type="ECO:0000256" key="16">
    <source>
        <dbReference type="ARBA" id="ARBA00034617"/>
    </source>
</evidence>
<evidence type="ECO:0000256" key="8">
    <source>
        <dbReference type="ARBA" id="ARBA00022741"/>
    </source>
</evidence>
<dbReference type="InterPro" id="IPR036875">
    <property type="entry name" value="Znf_CCHC_sf"/>
</dbReference>
<dbReference type="SUPFAM" id="SSF57756">
    <property type="entry name" value="Retrovirus zinc finger-like domains"/>
    <property type="match status" value="1"/>
</dbReference>
<evidence type="ECO:0000256" key="14">
    <source>
        <dbReference type="ARBA" id="ARBA00023235"/>
    </source>
</evidence>
<evidence type="ECO:0000256" key="1">
    <source>
        <dbReference type="ARBA" id="ARBA00001947"/>
    </source>
</evidence>
<comment type="similarity">
    <text evidence="4">Belongs to the helicase family. RecQ subfamily.</text>
</comment>
<comment type="subcellular location">
    <subcellularLocation>
        <location evidence="3">Cytoplasm</location>
    </subcellularLocation>
    <subcellularLocation>
        <location evidence="2">Nucleus</location>
    </subcellularLocation>
</comment>
<evidence type="ECO:0000256" key="24">
    <source>
        <dbReference type="SAM" id="MobiDB-lite"/>
    </source>
</evidence>
<dbReference type="PROSITE" id="PS50158">
    <property type="entry name" value="ZF_CCHC"/>
    <property type="match status" value="1"/>
</dbReference>
<evidence type="ECO:0000259" key="25">
    <source>
        <dbReference type="PROSITE" id="PS50158"/>
    </source>
</evidence>
<feature type="non-terminal residue" evidence="28">
    <location>
        <position position="1"/>
    </location>
</feature>
<evidence type="ECO:0000259" key="26">
    <source>
        <dbReference type="PROSITE" id="PS51192"/>
    </source>
</evidence>
<evidence type="ECO:0000256" key="21">
    <source>
        <dbReference type="ARBA" id="ARBA00078242"/>
    </source>
</evidence>
<evidence type="ECO:0000256" key="15">
    <source>
        <dbReference type="ARBA" id="ARBA00023242"/>
    </source>
</evidence>
<dbReference type="PROSITE" id="PS51192">
    <property type="entry name" value="HELICASE_ATP_BIND_1"/>
    <property type="match status" value="1"/>
</dbReference>
<evidence type="ECO:0000313" key="28">
    <source>
        <dbReference type="EMBL" id="KAF5908831.1"/>
    </source>
</evidence>
<dbReference type="GO" id="GO:0008270">
    <property type="term" value="F:zinc ion binding"/>
    <property type="evidence" value="ECO:0007669"/>
    <property type="project" value="UniProtKB-KW"/>
</dbReference>
<keyword evidence="8" id="KW-0547">Nucleotide-binding</keyword>
<dbReference type="Gene3D" id="1.10.10.1460">
    <property type="match status" value="1"/>
</dbReference>
<evidence type="ECO:0000256" key="17">
    <source>
        <dbReference type="ARBA" id="ARBA00034808"/>
    </source>
</evidence>
<dbReference type="FunFam" id="3.40.50.300:FF:000772">
    <property type="entry name" value="ATP-dependent DNA helicase Q4"/>
    <property type="match status" value="1"/>
</dbReference>
<dbReference type="GO" id="GO:0016787">
    <property type="term" value="F:hydrolase activity"/>
    <property type="evidence" value="ECO:0007669"/>
    <property type="project" value="UniProtKB-KW"/>
</dbReference>
<evidence type="ECO:0000256" key="5">
    <source>
        <dbReference type="ARBA" id="ARBA00022490"/>
    </source>
</evidence>
<dbReference type="GO" id="GO:0009378">
    <property type="term" value="F:four-way junction helicase activity"/>
    <property type="evidence" value="ECO:0007669"/>
    <property type="project" value="TreeGrafter"/>
</dbReference>
<keyword evidence="11" id="KW-0862">Zinc</keyword>
<sequence length="2235" mass="254014">MDRYNDLKILLKQWEHSFVQRHNRKPNKDDIAAAPEDTKKLYKEYRTLKEAKEKTTSEKKDHVENQEVQSSATGDCWGSHLNRKNLPAAAPKLTSTDRETLQASAQYFGMKLKSNLMNSLSKERSFSLKKAVTPRRTPGKNWKDGVTASSAPGDLTTVSPAPAITSPVVLTSPVQTGSTECEDEPSNPFPSFTPSKLPSLSMKTPDKSLEKAQFLKQSMTKRLSCVDMGWLERCQVFTEVKDEHKPVVGNLDLPEIDRVDRSSSRKEKVAIKNGMSRVSASPDDMAQVCSEESPVHVDHRAGNSDGETKIDYVIERQVDQSSPCLEIAKQLKKRRSRKSQDSGGTDHEQKTVSKKGRKRQRETEEGEEQAGQTESVQKKRRTRKEVSAEEKPVRKQLKKKAKGSEEGESTCETKVPQKSKMPQENLLGEVDEEDVRAASSRKQNPVRSRVIKNTDGNFVKINLKKKSHVKGFALRGAALRKQMYMQKFQLKGERFGGGGGRGRGRFGGFNRQGDTCYKCGGTGHWARDCRGAAPGVGGMSQKDTVPEEEEEEPFELPTLEEVARATGTLQSEPIAVPTSVVDDTGEKGEDRGEEILLNVIRPDYERPAPPPPMEPLYSPRDDDKVQEVPPEVHQALRDFGYKSFRPGQETAILRILSGLSTLVVLSTGMGKSLCYQLPAYLYAQRSNCITLVVSPLVSLMDDQLSGIPSKLKAACIHSNMSQKQREAAIEKVKAGQVHVLLLSPEALVGGGHSGSGCLPPADQLPPVAFACIDEAHCVSEWSHNFRPCYLRLCKVLRERLGVRCLLGLTATATLSTALDIAHHLGITDRDGIAVRSAAVPHNLQLSVSMDRDKDQALVALLKGERFGALESIIVYCTRREETSRIAALLRTCLQGVMLKESSRPVKEDAEDNPVGKKKKDLARKKIRKPLKWIAEAYHAGMSGSERRRVQNNFMCGELRVVVATVAFGMGLDKSDVRGIVHYNMPKSFESYVQEIGRAGRDGEPSHCHLFLDPEGADLHELRRHIYADTVDYFTVKRLVQKVFPLCMCTRIHQHQELVQAMDMDDAELMELMDHCEASGDNQPEQQDATPTRIQQTEPEQTGTTHKNTLQSKGSQEWNKPTVQAAGTESECSVTQHEEEDKSQTRQNDEGENEGGNERVSEMQESEGGVYGQRVCHTHERAVPMQETVDELDITEEGLETLLCYLELHPQHWVELMHPTLSMCRLVCYGGPRELRKLTKVCAPVAVVLARKRLAGEKVEDCDSLEFDVVELADTMGWQLPLVKRGLRQLQWGGTGRTGIHVEFSALSFYFRSYGDLTAEELDEVCAFLHGRVQMQERTQLYQLKASFKAFRSVAYRNCSFCMDELDEARSLKLKELLADYFEKRRDLDMSKYEGEQDDEDETFSKLKLKDWEEQICADVRGFLSSRCDEKFSGRAVARIFHGIDVIEHEHKKMNRHKKKPVSAAPPKTYIRGKLGESIFKKDPEFNASGSNMQLNNQYNSLHDPCLKPFLHHPERKKQLKKMGLITKDDQVLCSRSEFTQCMDYRSAVQKSRDKHFDQEVNKTTKMDSSKKKQISDSSPVLFTRGKLGESLFKKDPEFDVAGSNIKLNHQYSCLHDPYLKPFLHHPERKKHLKKMGLITKDDQVLCSRSEFMQCMNYRSAVQKSREKHVLQEVISQNKTAKLGSSKKKPVSAAPSILYTRGKLGDSIFKKDPEFDATGTNMRLNNEYNCLHDPHLRLFFYHPERKKLLKKMGLITVDDQTSPNETTNVYSFEKKPISTPHEPFTRGKLGQSIFKKDPEFDVTGTNIRDDNHYNCLHDPHLKFFFSQPEKKKHLEKMGLITDDNQVLCSRSELKQYKNYRSPDQIICGKYLLHQQMSQKKMGKMDSSKKKVVSDAPSEHFTRGKLGKSIFKKNPAFDATATNMRLNNQYTCLHDPHLKSFFNQPERKKQLKKMGLITDDNKVLCSRPEFEQYENYTSAVRRSCDKHSLQELILQHETTRMEKYSKKPVSAPPNLFTRGKMGKSIFKKNAEFDATGTNIRDINQYYCLQDPHLKNFFSHPEKKKHLEKMGLITTDDDVLCLRSEFKQYETYTSPTQMVCERYLHHHKMSENRTIKKGGLRRSLSAPAILFSRGKLGKSIFKKIAEFDTTDTNMQFNNQYTCLHDPHLKPFLHHSERKKLLKKMGLVTADEQVLCSRPEFEQYKSYRLAVQRSRKKYSLQDMNWLMPKSKVKKTVKKR</sequence>
<keyword evidence="6" id="KW-0597">Phosphoprotein</keyword>
<feature type="compositionally biased region" description="Basic and acidic residues" evidence="24">
    <location>
        <begin position="51"/>
        <end position="65"/>
    </location>
</feature>
<keyword evidence="14" id="KW-0413">Isomerase</keyword>
<dbReference type="Gene3D" id="4.10.60.10">
    <property type="entry name" value="Zinc finger, CCHC-type"/>
    <property type="match status" value="1"/>
</dbReference>
<dbReference type="Gene3D" id="3.40.50.300">
    <property type="entry name" value="P-loop containing nucleotide triphosphate hydrolases"/>
    <property type="match status" value="2"/>
</dbReference>
<dbReference type="Pfam" id="PF00270">
    <property type="entry name" value="DEAD"/>
    <property type="match status" value="1"/>
</dbReference>
<evidence type="ECO:0000256" key="13">
    <source>
        <dbReference type="ARBA" id="ARBA00023125"/>
    </source>
</evidence>
<dbReference type="GO" id="GO:0043138">
    <property type="term" value="F:3'-5' DNA helicase activity"/>
    <property type="evidence" value="ECO:0007669"/>
    <property type="project" value="UniProtKB-EC"/>
</dbReference>
<feature type="domain" description="CCHC-type" evidence="25">
    <location>
        <begin position="516"/>
        <end position="530"/>
    </location>
</feature>
<feature type="region of interest" description="Disordered" evidence="24">
    <location>
        <begin position="1077"/>
        <end position="1170"/>
    </location>
</feature>
<evidence type="ECO:0000256" key="12">
    <source>
        <dbReference type="ARBA" id="ARBA00022840"/>
    </source>
</evidence>
<dbReference type="SMART" id="SM00490">
    <property type="entry name" value="HELICc"/>
    <property type="match status" value="1"/>
</dbReference>
<dbReference type="CDD" id="cd22289">
    <property type="entry name" value="RecQL4_SLD2_NTD"/>
    <property type="match status" value="1"/>
</dbReference>
<organism evidence="28 29">
    <name type="scientific">Clarias magur</name>
    <name type="common">Asian catfish</name>
    <name type="synonym">Macropteronotus magur</name>
    <dbReference type="NCBI Taxonomy" id="1594786"/>
    <lineage>
        <taxon>Eukaryota</taxon>
        <taxon>Metazoa</taxon>
        <taxon>Chordata</taxon>
        <taxon>Craniata</taxon>
        <taxon>Vertebrata</taxon>
        <taxon>Euteleostomi</taxon>
        <taxon>Actinopterygii</taxon>
        <taxon>Neopterygii</taxon>
        <taxon>Teleostei</taxon>
        <taxon>Ostariophysi</taxon>
        <taxon>Siluriformes</taxon>
        <taxon>Clariidae</taxon>
        <taxon>Clarias</taxon>
    </lineage>
</organism>
<dbReference type="Proteomes" id="UP000727407">
    <property type="component" value="Unassembled WGS sequence"/>
</dbReference>
<feature type="compositionally biased region" description="Basic and acidic residues" evidence="24">
    <location>
        <begin position="384"/>
        <end position="393"/>
    </location>
</feature>
<comment type="caution">
    <text evidence="28">The sequence shown here is derived from an EMBL/GenBank/DDBJ whole genome shotgun (WGS) entry which is preliminary data.</text>
</comment>
<feature type="compositionally biased region" description="Polar residues" evidence="24">
    <location>
        <begin position="189"/>
        <end position="199"/>
    </location>
</feature>
<feature type="region of interest" description="Disordered" evidence="24">
    <location>
        <begin position="330"/>
        <end position="446"/>
    </location>
</feature>
<dbReference type="CDD" id="cd18018">
    <property type="entry name" value="DEXHc_RecQ4-like"/>
    <property type="match status" value="1"/>
</dbReference>
<evidence type="ECO:0000256" key="11">
    <source>
        <dbReference type="ARBA" id="ARBA00022833"/>
    </source>
</evidence>
<dbReference type="GO" id="GO:0000723">
    <property type="term" value="P:telomere maintenance"/>
    <property type="evidence" value="ECO:0007669"/>
    <property type="project" value="TreeGrafter"/>
</dbReference>